<dbReference type="PATRIC" id="fig|1212489.4.peg.910"/>
<dbReference type="RefSeq" id="WP_058495202.1">
    <property type="nucleotide sequence ID" value="NZ_CAAAIU010000012.1"/>
</dbReference>
<feature type="repeat" description="ANK" evidence="1">
    <location>
        <begin position="65"/>
        <end position="97"/>
    </location>
</feature>
<dbReference type="Proteomes" id="UP000054736">
    <property type="component" value="Unassembled WGS sequence"/>
</dbReference>
<dbReference type="PROSITE" id="PS50088">
    <property type="entry name" value="ANK_REPEAT"/>
    <property type="match status" value="1"/>
</dbReference>
<dbReference type="EMBL" id="LNXY01000020">
    <property type="protein sequence ID" value="KTC87250.1"/>
    <property type="molecule type" value="Genomic_DNA"/>
</dbReference>
<accession>A0A0W0SV71</accession>
<evidence type="ECO:0000256" key="1">
    <source>
        <dbReference type="PROSITE-ProRule" id="PRU00023"/>
    </source>
</evidence>
<reference evidence="3 4" key="1">
    <citation type="submission" date="2015-11" db="EMBL/GenBank/DDBJ databases">
        <title>Genomic analysis of 38 Legionella species identifies large and diverse effector repertoires.</title>
        <authorList>
            <person name="Burstein D."/>
            <person name="Amaro F."/>
            <person name="Zusman T."/>
            <person name="Lifshitz Z."/>
            <person name="Cohen O."/>
            <person name="Gilbert J.A."/>
            <person name="Pupko T."/>
            <person name="Shuman H.A."/>
            <person name="Segal G."/>
        </authorList>
    </citation>
    <scope>NUCLEOTIDE SEQUENCE [LARGE SCALE GENOMIC DNA]</scope>
    <source>
        <strain evidence="3 4">ATCC 700990</strain>
    </source>
</reference>
<feature type="region of interest" description="Disordered" evidence="2">
    <location>
        <begin position="1"/>
        <end position="30"/>
    </location>
</feature>
<evidence type="ECO:0000256" key="2">
    <source>
        <dbReference type="SAM" id="MobiDB-lite"/>
    </source>
</evidence>
<keyword evidence="4" id="KW-1185">Reference proteome</keyword>
<evidence type="ECO:0000313" key="3">
    <source>
        <dbReference type="EMBL" id="KTC87250.1"/>
    </source>
</evidence>
<dbReference type="Pfam" id="PF13637">
    <property type="entry name" value="Ank_4"/>
    <property type="match status" value="1"/>
</dbReference>
<dbReference type="InterPro" id="IPR036770">
    <property type="entry name" value="Ankyrin_rpt-contain_sf"/>
</dbReference>
<organism evidence="3 4">
    <name type="scientific">Legionella drozanskii LLAP-1</name>
    <dbReference type="NCBI Taxonomy" id="1212489"/>
    <lineage>
        <taxon>Bacteria</taxon>
        <taxon>Pseudomonadati</taxon>
        <taxon>Pseudomonadota</taxon>
        <taxon>Gammaproteobacteria</taxon>
        <taxon>Legionellales</taxon>
        <taxon>Legionellaceae</taxon>
        <taxon>Legionella</taxon>
    </lineage>
</organism>
<protein>
    <submittedName>
        <fullName evidence="3">Uncharacterized protein</fullName>
    </submittedName>
</protein>
<dbReference type="AlphaFoldDB" id="A0A0W0SV71"/>
<keyword evidence="1" id="KW-0040">ANK repeat</keyword>
<name>A0A0W0SV71_9GAMM</name>
<dbReference type="Gene3D" id="1.25.40.20">
    <property type="entry name" value="Ankyrin repeat-containing domain"/>
    <property type="match status" value="1"/>
</dbReference>
<dbReference type="SUPFAM" id="SSF48403">
    <property type="entry name" value="Ankyrin repeat"/>
    <property type="match status" value="1"/>
</dbReference>
<dbReference type="OrthoDB" id="9965559at2"/>
<gene>
    <name evidence="3" type="ORF">Ldro_0869</name>
</gene>
<proteinExistence type="predicted"/>
<sequence>MRNKNEQRSPNDRAVRDPRNTRPNTKMDKLPPAINGAIKNQLEFMRQYLSEKGSDVLLQEREVITNGTALHLAAFCGHLNMLRFLVDFAGKQNLLEVNKEGCSVLDTTLDSPRRSAGVFIYLLFEVKVPFNDKKTLDLLKKKKDLFIEEIKKDFPETNQFPSKSAFYLAQLEDLLRHADEPEWTKKREANFNLPKVLSLFQYATRSSFFLKDLKEKMEILPMDIQEKMTDQMWLDGQDELLETFKLK</sequence>
<evidence type="ECO:0000313" key="4">
    <source>
        <dbReference type="Proteomes" id="UP000054736"/>
    </source>
</evidence>
<dbReference type="InterPro" id="IPR002110">
    <property type="entry name" value="Ankyrin_rpt"/>
</dbReference>
<comment type="caution">
    <text evidence="3">The sequence shown here is derived from an EMBL/GenBank/DDBJ whole genome shotgun (WGS) entry which is preliminary data.</text>
</comment>
<feature type="compositionally biased region" description="Basic and acidic residues" evidence="2">
    <location>
        <begin position="1"/>
        <end position="29"/>
    </location>
</feature>